<comment type="caution">
    <text evidence="1">The sequence shown here is derived from an EMBL/GenBank/DDBJ whole genome shotgun (WGS) entry which is preliminary data.</text>
</comment>
<proteinExistence type="predicted"/>
<accession>A0A8X6YIU5</accession>
<evidence type="ECO:0000313" key="2">
    <source>
        <dbReference type="Proteomes" id="UP000886998"/>
    </source>
</evidence>
<dbReference type="Proteomes" id="UP000886998">
    <property type="component" value="Unassembled WGS sequence"/>
</dbReference>
<keyword evidence="2" id="KW-1185">Reference proteome</keyword>
<name>A0A8X6YIU5_9ARAC</name>
<evidence type="ECO:0000313" key="1">
    <source>
        <dbReference type="EMBL" id="GFY71533.1"/>
    </source>
</evidence>
<dbReference type="EMBL" id="BMAV01018913">
    <property type="protein sequence ID" value="GFY71533.1"/>
    <property type="molecule type" value="Genomic_DNA"/>
</dbReference>
<gene>
    <name evidence="1" type="ORF">TNIN_235601</name>
</gene>
<dbReference type="AlphaFoldDB" id="A0A8X6YIU5"/>
<reference evidence="1" key="1">
    <citation type="submission" date="2020-08" db="EMBL/GenBank/DDBJ databases">
        <title>Multicomponent nature underlies the extraordinary mechanical properties of spider dragline silk.</title>
        <authorList>
            <person name="Kono N."/>
            <person name="Nakamura H."/>
            <person name="Mori M."/>
            <person name="Yoshida Y."/>
            <person name="Ohtoshi R."/>
            <person name="Malay A.D."/>
            <person name="Moran D.A.P."/>
            <person name="Tomita M."/>
            <person name="Numata K."/>
            <person name="Arakawa K."/>
        </authorList>
    </citation>
    <scope>NUCLEOTIDE SEQUENCE</scope>
</reference>
<sequence>MQIYNIALFISDWKQPCRNHLKTEPRCRMLCLMSNALATCPSRWGTIVCQAGRPGVTRKACTMSSNLLPELHNLWTEMARVHVMRHD</sequence>
<protein>
    <submittedName>
        <fullName evidence="1">Uncharacterized protein</fullName>
    </submittedName>
</protein>
<organism evidence="1 2">
    <name type="scientific">Trichonephila inaurata madagascariensis</name>
    <dbReference type="NCBI Taxonomy" id="2747483"/>
    <lineage>
        <taxon>Eukaryota</taxon>
        <taxon>Metazoa</taxon>
        <taxon>Ecdysozoa</taxon>
        <taxon>Arthropoda</taxon>
        <taxon>Chelicerata</taxon>
        <taxon>Arachnida</taxon>
        <taxon>Araneae</taxon>
        <taxon>Araneomorphae</taxon>
        <taxon>Entelegynae</taxon>
        <taxon>Araneoidea</taxon>
        <taxon>Nephilidae</taxon>
        <taxon>Trichonephila</taxon>
        <taxon>Trichonephila inaurata</taxon>
    </lineage>
</organism>